<evidence type="ECO:0000313" key="3">
    <source>
        <dbReference type="Proteomes" id="UP000035366"/>
    </source>
</evidence>
<accession>A0ABM5TVC3</accession>
<gene>
    <name evidence="2" type="ORF">ABB07_35070</name>
</gene>
<feature type="region of interest" description="Disordered" evidence="1">
    <location>
        <begin position="17"/>
        <end position="70"/>
    </location>
</feature>
<reference evidence="2 3" key="1">
    <citation type="journal article" date="2015" name="ISME J.">
        <title>Draft Genome Sequence of Streptomyces incarnatus NRRL8089, which Produces the Nucleoside Antibiotic Sinefungin.</title>
        <authorList>
            <person name="Oshima K."/>
            <person name="Hattori M."/>
            <person name="Shimizu H."/>
            <person name="Fukuda K."/>
            <person name="Nemoto M."/>
            <person name="Inagaki K."/>
            <person name="Tamura T."/>
        </authorList>
    </citation>
    <scope>NUCLEOTIDE SEQUENCE [LARGE SCALE GENOMIC DNA]</scope>
    <source>
        <strain evidence="2 3">NRRL 8089</strain>
    </source>
</reference>
<dbReference type="EMBL" id="CP011497">
    <property type="protein sequence ID" value="AKJ15096.1"/>
    <property type="molecule type" value="Genomic_DNA"/>
</dbReference>
<evidence type="ECO:0000313" key="2">
    <source>
        <dbReference type="EMBL" id="AKJ15096.1"/>
    </source>
</evidence>
<proteinExistence type="predicted"/>
<name>A0ABM5TVC3_9ACTN</name>
<sequence length="87" mass="8879">MVDTMIRRRTALAVLASPPLLTGRGGGAEATERRTPPTRPASTATPEVRAAQAPQGIPGLGPVRSAASPERCGQAVVVMGHADRLAA</sequence>
<organism evidence="2 3">
    <name type="scientific">Streptomyces incarnatus</name>
    <dbReference type="NCBI Taxonomy" id="665007"/>
    <lineage>
        <taxon>Bacteria</taxon>
        <taxon>Bacillati</taxon>
        <taxon>Actinomycetota</taxon>
        <taxon>Actinomycetes</taxon>
        <taxon>Kitasatosporales</taxon>
        <taxon>Streptomycetaceae</taxon>
        <taxon>Streptomyces</taxon>
    </lineage>
</organism>
<evidence type="ECO:0000256" key="1">
    <source>
        <dbReference type="SAM" id="MobiDB-lite"/>
    </source>
</evidence>
<protein>
    <submittedName>
        <fullName evidence="2">Uncharacterized protein</fullName>
    </submittedName>
</protein>
<keyword evidence="3" id="KW-1185">Reference proteome</keyword>
<dbReference type="Proteomes" id="UP000035366">
    <property type="component" value="Chromosome"/>
</dbReference>